<keyword evidence="3" id="KW-1185">Reference proteome</keyword>
<comment type="caution">
    <text evidence="2">The sequence shown here is derived from an EMBL/GenBank/DDBJ whole genome shotgun (WGS) entry which is preliminary data.</text>
</comment>
<sequence length="242" mass="27085">MPETRPNPDMSTVLRLRRAIGAIGLTLPFVLLTNVYLFDIPMQESISDFFYTELREVFVSAAAGVGLFLVAYEGYCREPDEILSDRVISSVAGVAIFATAFVPTLCDRESCYFPPALFDRLIPPSMDQIQQNIHFSAAGLFLVFMSITSIRLFTRCTADDPGPHKKRRNQCYQIFGWTILAMVILIGVVKLFLPELGKAWDAAWSFTFWAESVALWALGLSWLLKGGTMAEQMPFLFEAEAA</sequence>
<organism evidence="2 3">
    <name type="scientific">Aliiroseovarius zhejiangensis</name>
    <dbReference type="NCBI Taxonomy" id="1632025"/>
    <lineage>
        <taxon>Bacteria</taxon>
        <taxon>Pseudomonadati</taxon>
        <taxon>Pseudomonadota</taxon>
        <taxon>Alphaproteobacteria</taxon>
        <taxon>Rhodobacterales</taxon>
        <taxon>Paracoccaceae</taxon>
        <taxon>Aliiroseovarius</taxon>
    </lineage>
</organism>
<gene>
    <name evidence="2" type="ORF">GCM10016455_31730</name>
</gene>
<name>A0ABQ3JAX3_9RHOB</name>
<dbReference type="Proteomes" id="UP000609802">
    <property type="component" value="Unassembled WGS sequence"/>
</dbReference>
<feature type="transmembrane region" description="Helical" evidence="1">
    <location>
        <begin position="87"/>
        <end position="105"/>
    </location>
</feature>
<reference evidence="3" key="1">
    <citation type="journal article" date="2019" name="Int. J. Syst. Evol. Microbiol.">
        <title>The Global Catalogue of Microorganisms (GCM) 10K type strain sequencing project: providing services to taxonomists for standard genome sequencing and annotation.</title>
        <authorList>
            <consortium name="The Broad Institute Genomics Platform"/>
            <consortium name="The Broad Institute Genome Sequencing Center for Infectious Disease"/>
            <person name="Wu L."/>
            <person name="Ma J."/>
        </authorList>
    </citation>
    <scope>NUCLEOTIDE SEQUENCE [LARGE SCALE GENOMIC DNA]</scope>
    <source>
        <strain evidence="3">KCTC 42443</strain>
    </source>
</reference>
<dbReference type="EMBL" id="BNCH01000011">
    <property type="protein sequence ID" value="GHF08487.1"/>
    <property type="molecule type" value="Genomic_DNA"/>
</dbReference>
<keyword evidence="1" id="KW-0472">Membrane</keyword>
<dbReference type="RefSeq" id="WP_191287536.1">
    <property type="nucleotide sequence ID" value="NZ_BNCH01000011.1"/>
</dbReference>
<proteinExistence type="predicted"/>
<feature type="transmembrane region" description="Helical" evidence="1">
    <location>
        <begin position="20"/>
        <end position="37"/>
    </location>
</feature>
<keyword evidence="1" id="KW-0812">Transmembrane</keyword>
<evidence type="ECO:0008006" key="4">
    <source>
        <dbReference type="Google" id="ProtNLM"/>
    </source>
</evidence>
<evidence type="ECO:0000313" key="3">
    <source>
        <dbReference type="Proteomes" id="UP000609802"/>
    </source>
</evidence>
<feature type="transmembrane region" description="Helical" evidence="1">
    <location>
        <begin position="205"/>
        <end position="224"/>
    </location>
</feature>
<evidence type="ECO:0000256" key="1">
    <source>
        <dbReference type="SAM" id="Phobius"/>
    </source>
</evidence>
<feature type="transmembrane region" description="Helical" evidence="1">
    <location>
        <begin position="174"/>
        <end position="193"/>
    </location>
</feature>
<evidence type="ECO:0000313" key="2">
    <source>
        <dbReference type="EMBL" id="GHF08487.1"/>
    </source>
</evidence>
<keyword evidence="1" id="KW-1133">Transmembrane helix</keyword>
<protein>
    <recommendedName>
        <fullName evidence="4">DUF998 domain-containing protein</fullName>
    </recommendedName>
</protein>
<accession>A0ABQ3JAX3</accession>
<feature type="transmembrane region" description="Helical" evidence="1">
    <location>
        <begin position="133"/>
        <end position="153"/>
    </location>
</feature>
<feature type="transmembrane region" description="Helical" evidence="1">
    <location>
        <begin position="57"/>
        <end position="75"/>
    </location>
</feature>